<dbReference type="WBParaSite" id="SMUV_0000092501-mRNA-1">
    <property type="protein sequence ID" value="SMUV_0000092501-mRNA-1"/>
    <property type="gene ID" value="SMUV_0000092501"/>
</dbReference>
<reference evidence="3" key="1">
    <citation type="submission" date="2017-02" db="UniProtKB">
        <authorList>
            <consortium name="WormBaseParasite"/>
        </authorList>
    </citation>
    <scope>IDENTIFICATION</scope>
</reference>
<proteinExistence type="predicted"/>
<name>A0A0N5A9W7_9BILA</name>
<sequence>MWKKGGWMDGWMPHTATFSEGKKSSSSPSDEAKLRPSLISKRHSVTMSSSMDQYSLPLQTECASGAATFDSDQIACVCEVLHRSGDIERLVCP</sequence>
<evidence type="ECO:0000313" key="3">
    <source>
        <dbReference type="WBParaSite" id="SMUV_0000092501-mRNA-1"/>
    </source>
</evidence>
<feature type="region of interest" description="Disordered" evidence="1">
    <location>
        <begin position="1"/>
        <end position="38"/>
    </location>
</feature>
<evidence type="ECO:0000256" key="1">
    <source>
        <dbReference type="SAM" id="MobiDB-lite"/>
    </source>
</evidence>
<dbReference type="Proteomes" id="UP000046393">
    <property type="component" value="Unplaced"/>
</dbReference>
<keyword evidence="2" id="KW-1185">Reference proteome</keyword>
<organism evidence="2 3">
    <name type="scientific">Syphacia muris</name>
    <dbReference type="NCBI Taxonomy" id="451379"/>
    <lineage>
        <taxon>Eukaryota</taxon>
        <taxon>Metazoa</taxon>
        <taxon>Ecdysozoa</taxon>
        <taxon>Nematoda</taxon>
        <taxon>Chromadorea</taxon>
        <taxon>Rhabditida</taxon>
        <taxon>Spirurina</taxon>
        <taxon>Oxyuridomorpha</taxon>
        <taxon>Oxyuroidea</taxon>
        <taxon>Oxyuridae</taxon>
        <taxon>Syphacia</taxon>
    </lineage>
</organism>
<protein>
    <submittedName>
        <fullName evidence="3">Uncharacterized protein</fullName>
    </submittedName>
</protein>
<dbReference type="AlphaFoldDB" id="A0A0N5A9W7"/>
<accession>A0A0N5A9W7</accession>
<evidence type="ECO:0000313" key="2">
    <source>
        <dbReference type="Proteomes" id="UP000046393"/>
    </source>
</evidence>